<dbReference type="AlphaFoldDB" id="A0A2T7C1B1"/>
<evidence type="ECO:0000256" key="1">
    <source>
        <dbReference type="SAM" id="MobiDB-lite"/>
    </source>
</evidence>
<dbReference type="Proteomes" id="UP000244336">
    <property type="component" value="Chromosome 9"/>
</dbReference>
<accession>A0A2T7C1B1</accession>
<organism evidence="2 3">
    <name type="scientific">Panicum hallii var. hallii</name>
    <dbReference type="NCBI Taxonomy" id="1504633"/>
    <lineage>
        <taxon>Eukaryota</taxon>
        <taxon>Viridiplantae</taxon>
        <taxon>Streptophyta</taxon>
        <taxon>Embryophyta</taxon>
        <taxon>Tracheophyta</taxon>
        <taxon>Spermatophyta</taxon>
        <taxon>Magnoliopsida</taxon>
        <taxon>Liliopsida</taxon>
        <taxon>Poales</taxon>
        <taxon>Poaceae</taxon>
        <taxon>PACMAD clade</taxon>
        <taxon>Panicoideae</taxon>
        <taxon>Panicodae</taxon>
        <taxon>Paniceae</taxon>
        <taxon>Panicinae</taxon>
        <taxon>Panicum</taxon>
        <taxon>Panicum sect. Panicum</taxon>
    </lineage>
</organism>
<evidence type="ECO:0000313" key="2">
    <source>
        <dbReference type="EMBL" id="PUZ37023.1"/>
    </source>
</evidence>
<proteinExistence type="predicted"/>
<evidence type="ECO:0000313" key="3">
    <source>
        <dbReference type="Proteomes" id="UP000244336"/>
    </source>
</evidence>
<name>A0A2T7C1B1_9POAL</name>
<dbReference type="EMBL" id="CM009757">
    <property type="protein sequence ID" value="PUZ37023.1"/>
    <property type="molecule type" value="Genomic_DNA"/>
</dbReference>
<keyword evidence="3" id="KW-1185">Reference proteome</keyword>
<gene>
    <name evidence="2" type="ORF">GQ55_9G084900</name>
</gene>
<feature type="region of interest" description="Disordered" evidence="1">
    <location>
        <begin position="1"/>
        <end position="30"/>
    </location>
</feature>
<sequence>MQLGESEEGSPITGRRSGERAALRQRSTASAREKLALWQWRLGGAGEAGDE</sequence>
<reference evidence="2 3" key="1">
    <citation type="submission" date="2018-04" db="EMBL/GenBank/DDBJ databases">
        <title>WGS assembly of Panicum hallii var. hallii HAL2.</title>
        <authorList>
            <person name="Lovell J."/>
            <person name="Jenkins J."/>
            <person name="Lowry D."/>
            <person name="Mamidi S."/>
            <person name="Sreedasyam A."/>
            <person name="Weng X."/>
            <person name="Barry K."/>
            <person name="Bonette J."/>
            <person name="Campitelli B."/>
            <person name="Daum C."/>
            <person name="Gordon S."/>
            <person name="Gould B."/>
            <person name="Lipzen A."/>
            <person name="MacQueen A."/>
            <person name="Palacio-Mejia J."/>
            <person name="Plott C."/>
            <person name="Shakirov E."/>
            <person name="Shu S."/>
            <person name="Yoshinaga Y."/>
            <person name="Zane M."/>
            <person name="Rokhsar D."/>
            <person name="Grimwood J."/>
            <person name="Schmutz J."/>
            <person name="Juenger T."/>
        </authorList>
    </citation>
    <scope>NUCLEOTIDE SEQUENCE [LARGE SCALE GENOMIC DNA]</scope>
    <source>
        <strain evidence="3">cv. HAL2</strain>
    </source>
</reference>
<protein>
    <submittedName>
        <fullName evidence="2">Uncharacterized protein</fullName>
    </submittedName>
</protein>
<dbReference type="Gramene" id="PUZ37023">
    <property type="protein sequence ID" value="PUZ37023"/>
    <property type="gene ID" value="GQ55_9G084900"/>
</dbReference>